<dbReference type="OrthoDB" id="2152029at2759"/>
<evidence type="ECO:0000313" key="6">
    <source>
        <dbReference type="Proteomes" id="UP000038010"/>
    </source>
</evidence>
<dbReference type="InterPro" id="IPR029058">
    <property type="entry name" value="AB_hydrolase_fold"/>
</dbReference>
<evidence type="ECO:0000259" key="4">
    <source>
        <dbReference type="Pfam" id="PF07859"/>
    </source>
</evidence>
<feature type="active site" evidence="3">
    <location>
        <position position="190"/>
    </location>
</feature>
<evidence type="ECO:0000256" key="3">
    <source>
        <dbReference type="PROSITE-ProRule" id="PRU10038"/>
    </source>
</evidence>
<dbReference type="VEuPathDB" id="FungiDB:AB675_6847"/>
<gene>
    <name evidence="5" type="ORF">AB675_6847</name>
</gene>
<dbReference type="GeneID" id="28739049"/>
<evidence type="ECO:0000256" key="1">
    <source>
        <dbReference type="ARBA" id="ARBA00010515"/>
    </source>
</evidence>
<dbReference type="Proteomes" id="UP000038010">
    <property type="component" value="Unassembled WGS sequence"/>
</dbReference>
<dbReference type="InterPro" id="IPR033140">
    <property type="entry name" value="Lipase_GDXG_put_SER_AS"/>
</dbReference>
<dbReference type="Pfam" id="PF07859">
    <property type="entry name" value="Abhydrolase_3"/>
    <property type="match status" value="1"/>
</dbReference>
<protein>
    <submittedName>
        <fullName evidence="5">Esterase</fullName>
    </submittedName>
</protein>
<dbReference type="STRING" id="1664694.A0A0N1HY41"/>
<keyword evidence="2" id="KW-0378">Hydrolase</keyword>
<proteinExistence type="inferred from homology"/>
<dbReference type="PANTHER" id="PTHR48081">
    <property type="entry name" value="AB HYDROLASE SUPERFAMILY PROTEIN C4A8.06C"/>
    <property type="match status" value="1"/>
</dbReference>
<dbReference type="SUPFAM" id="SSF53474">
    <property type="entry name" value="alpha/beta-Hydrolases"/>
    <property type="match status" value="1"/>
</dbReference>
<dbReference type="PANTHER" id="PTHR48081:SF31">
    <property type="entry name" value="STERYL ACETYL HYDROLASE MUG81-RELATED"/>
    <property type="match status" value="1"/>
</dbReference>
<reference evidence="5 6" key="1">
    <citation type="submission" date="2015-06" db="EMBL/GenBank/DDBJ databases">
        <title>Draft genome of the ant-associated black yeast Phialophora attae CBS 131958.</title>
        <authorList>
            <person name="Moreno L.F."/>
            <person name="Stielow B.J."/>
            <person name="de Hoog S."/>
            <person name="Vicente V.A."/>
            <person name="Weiss V.A."/>
            <person name="de Vries M."/>
            <person name="Cruz L.M."/>
            <person name="Souza E.M."/>
        </authorList>
    </citation>
    <scope>NUCLEOTIDE SEQUENCE [LARGE SCALE GENOMIC DNA]</scope>
    <source>
        <strain evidence="5 6">CBS 131958</strain>
    </source>
</reference>
<dbReference type="PROSITE" id="PS01174">
    <property type="entry name" value="LIPASE_GDXG_SER"/>
    <property type="match status" value="1"/>
</dbReference>
<organism evidence="5 6">
    <name type="scientific">Cyphellophora attinorum</name>
    <dbReference type="NCBI Taxonomy" id="1664694"/>
    <lineage>
        <taxon>Eukaryota</taxon>
        <taxon>Fungi</taxon>
        <taxon>Dikarya</taxon>
        <taxon>Ascomycota</taxon>
        <taxon>Pezizomycotina</taxon>
        <taxon>Eurotiomycetes</taxon>
        <taxon>Chaetothyriomycetidae</taxon>
        <taxon>Chaetothyriales</taxon>
        <taxon>Cyphellophoraceae</taxon>
        <taxon>Cyphellophora</taxon>
    </lineage>
</organism>
<dbReference type="RefSeq" id="XP_018003123.1">
    <property type="nucleotide sequence ID" value="XM_018147169.1"/>
</dbReference>
<sequence length="360" mass="39466">MFGATQKAYRRPGQTFGDPTLLEKLDLVPGLSSLAFTIIAGLLTAGFRGERGAVGVRLSTAQLQYISPPFRDLYRKYCKKHGIVPQVLNLKFGTEAFWIGSPSAKNIVIYFHGGGFSLDGEDDHIRFWADDVASDVNAGSRKNVAFLFLAYTLVPFATYPTQIYEAAECLKHVLSELGRSPSDVTIAGDSAGANICLALLSLMLHPSNDLPEVQVDKPLKAMVLLGPWLSFQYDYPSMTVNAQKDICAVPSEAMWARDYLAGKPSTPYAEPLDADAEWWKGAELKVSHCFASSGSHEILLDHTIAWAAKYRSVTPEDHFELVIGNGECHIAPIIEPLLCDSSPTEQGDAIKTFFKTHFTS</sequence>
<dbReference type="GO" id="GO:0016787">
    <property type="term" value="F:hydrolase activity"/>
    <property type="evidence" value="ECO:0007669"/>
    <property type="project" value="UniProtKB-KW"/>
</dbReference>
<accession>A0A0N1HY41</accession>
<dbReference type="EMBL" id="LFJN01000005">
    <property type="protein sequence ID" value="KPI43160.1"/>
    <property type="molecule type" value="Genomic_DNA"/>
</dbReference>
<dbReference type="InterPro" id="IPR050300">
    <property type="entry name" value="GDXG_lipolytic_enzyme"/>
</dbReference>
<name>A0A0N1HY41_9EURO</name>
<dbReference type="Gene3D" id="3.40.50.1820">
    <property type="entry name" value="alpha/beta hydrolase"/>
    <property type="match status" value="1"/>
</dbReference>
<feature type="domain" description="Alpha/beta hydrolase fold-3" evidence="4">
    <location>
        <begin position="108"/>
        <end position="329"/>
    </location>
</feature>
<dbReference type="InterPro" id="IPR013094">
    <property type="entry name" value="AB_hydrolase_3"/>
</dbReference>
<comment type="similarity">
    <text evidence="1">Belongs to the 'GDXG' lipolytic enzyme family.</text>
</comment>
<evidence type="ECO:0000256" key="2">
    <source>
        <dbReference type="ARBA" id="ARBA00022801"/>
    </source>
</evidence>
<keyword evidence="6" id="KW-1185">Reference proteome</keyword>
<comment type="caution">
    <text evidence="5">The sequence shown here is derived from an EMBL/GenBank/DDBJ whole genome shotgun (WGS) entry which is preliminary data.</text>
</comment>
<evidence type="ECO:0000313" key="5">
    <source>
        <dbReference type="EMBL" id="KPI43160.1"/>
    </source>
</evidence>
<dbReference type="AlphaFoldDB" id="A0A0N1HY41"/>